<feature type="transmembrane region" description="Helical" evidence="1">
    <location>
        <begin position="267"/>
        <end position="288"/>
    </location>
</feature>
<keyword evidence="1" id="KW-1133">Transmembrane helix</keyword>
<sequence length="499" mass="57647">MTATHKSVWITFILFGLFLLSINYVFPTQSDDLEASFGGLDGAISMYMNWNGRFGELLRTAFIGALAPTLFFKLINTLVGIVFLLTWFVILYARLPRSFNDSIVLALSILCILLFSTFGSIFVWAAGALNYLWAYTLVLLVCIPYRLFWHNYITHKHVIFQSPHIFILLPFYIASFFAGMSNEITGVIVIVIHICLIFYAIVFAKVRLPFWYYTGIVLFLLGFLALYLSPGHAKRAALFIQLEIEYYSIRDLLHMGLYEKLTRINHVMKATSTTLVVFACLLLCFLYTQVKQKQWLYIAPIMLFAIILITAFIVPPLHFLKHLVSACLFIVTCYYISLVYKRDGNIVLSRLYFYAFILFLFCHICLLFTLQVNIPPRARLFVVLNGIVGFLIVYQVAITLFYRTQRKIQYGILLFSCLYATFVLSAFVDMRIKWNNMTNYIAEQKAQGIEDIIVSPAYFHSFYKRYGDWQNPADKAGEFPNPSYAKHFGVRTFVVKEDK</sequence>
<evidence type="ECO:0000313" key="2">
    <source>
        <dbReference type="EMBL" id="TLD83076.1"/>
    </source>
</evidence>
<reference evidence="2 3" key="1">
    <citation type="journal article" date="2014" name="Genome Announc.">
        <title>Draft genome sequences of eight enterohepatic helicobacter species isolated from both laboratory and wild rodents.</title>
        <authorList>
            <person name="Sheh A."/>
            <person name="Shen Z."/>
            <person name="Fox J.G."/>
        </authorList>
    </citation>
    <scope>NUCLEOTIDE SEQUENCE [LARGE SCALE GENOMIC DNA]</scope>
    <source>
        <strain evidence="2 3">ATCC 700114</strain>
    </source>
</reference>
<comment type="caution">
    <text evidence="2">The sequence shown here is derived from an EMBL/GenBank/DDBJ whole genome shotgun (WGS) entry which is preliminary data.</text>
</comment>
<dbReference type="Pfam" id="PF19528">
    <property type="entry name" value="DUF6056"/>
    <property type="match status" value="1"/>
</dbReference>
<keyword evidence="1" id="KW-0812">Transmembrane</keyword>
<feature type="transmembrane region" description="Helical" evidence="1">
    <location>
        <begin position="7"/>
        <end position="26"/>
    </location>
</feature>
<feature type="transmembrane region" description="Helical" evidence="1">
    <location>
        <begin position="320"/>
        <end position="340"/>
    </location>
</feature>
<proteinExistence type="predicted"/>
<feature type="transmembrane region" description="Helical" evidence="1">
    <location>
        <begin position="184"/>
        <end position="203"/>
    </location>
</feature>
<dbReference type="AlphaFoldDB" id="A0A4U8SAR1"/>
<evidence type="ECO:0000256" key="1">
    <source>
        <dbReference type="SAM" id="Phobius"/>
    </source>
</evidence>
<accession>A0A4U8SAR1</accession>
<gene>
    <name evidence="2" type="ORF">LS81_005870</name>
</gene>
<dbReference type="InterPro" id="IPR045691">
    <property type="entry name" value="DUF6056"/>
</dbReference>
<feature type="transmembrane region" description="Helical" evidence="1">
    <location>
        <begin position="380"/>
        <end position="401"/>
    </location>
</feature>
<feature type="transmembrane region" description="Helical" evidence="1">
    <location>
        <begin position="352"/>
        <end position="374"/>
    </location>
</feature>
<dbReference type="Proteomes" id="UP000029878">
    <property type="component" value="Unassembled WGS sequence"/>
</dbReference>
<feature type="transmembrane region" description="Helical" evidence="1">
    <location>
        <begin position="158"/>
        <end position="178"/>
    </location>
</feature>
<feature type="transmembrane region" description="Helical" evidence="1">
    <location>
        <begin position="408"/>
        <end position="428"/>
    </location>
</feature>
<feature type="transmembrane region" description="Helical" evidence="1">
    <location>
        <begin position="70"/>
        <end position="92"/>
    </location>
</feature>
<dbReference type="OrthoDB" id="198438at2"/>
<protein>
    <submittedName>
        <fullName evidence="2">Uncharacterized protein</fullName>
    </submittedName>
</protein>
<dbReference type="RefSeq" id="WP_034346509.1">
    <property type="nucleotide sequence ID" value="NZ_FZNG01000001.1"/>
</dbReference>
<organism evidence="2 3">
    <name type="scientific">Helicobacter trogontum</name>
    <dbReference type="NCBI Taxonomy" id="50960"/>
    <lineage>
        <taxon>Bacteria</taxon>
        <taxon>Pseudomonadati</taxon>
        <taxon>Campylobacterota</taxon>
        <taxon>Epsilonproteobacteria</taxon>
        <taxon>Campylobacterales</taxon>
        <taxon>Helicobacteraceae</taxon>
        <taxon>Helicobacter</taxon>
    </lineage>
</organism>
<keyword evidence="1" id="KW-0472">Membrane</keyword>
<feature type="transmembrane region" description="Helical" evidence="1">
    <location>
        <begin position="210"/>
        <end position="229"/>
    </location>
</feature>
<evidence type="ECO:0000313" key="3">
    <source>
        <dbReference type="Proteomes" id="UP000029878"/>
    </source>
</evidence>
<dbReference type="EMBL" id="JRPL02000011">
    <property type="protein sequence ID" value="TLD83076.1"/>
    <property type="molecule type" value="Genomic_DNA"/>
</dbReference>
<feature type="transmembrane region" description="Helical" evidence="1">
    <location>
        <begin position="104"/>
        <end position="126"/>
    </location>
</feature>
<name>A0A4U8SAR1_9HELI</name>
<feature type="transmembrane region" description="Helical" evidence="1">
    <location>
        <begin position="295"/>
        <end position="314"/>
    </location>
</feature>
<feature type="transmembrane region" description="Helical" evidence="1">
    <location>
        <begin position="132"/>
        <end position="149"/>
    </location>
</feature>